<dbReference type="GO" id="GO:0015179">
    <property type="term" value="F:L-amino acid transmembrane transporter activity"/>
    <property type="evidence" value="ECO:0007669"/>
    <property type="project" value="TreeGrafter"/>
</dbReference>
<feature type="transmembrane region" description="Helical" evidence="5">
    <location>
        <begin position="315"/>
        <end position="341"/>
    </location>
</feature>
<keyword evidence="8" id="KW-1185">Reference proteome</keyword>
<feature type="transmembrane region" description="Helical" evidence="5">
    <location>
        <begin position="200"/>
        <end position="219"/>
    </location>
</feature>
<sequence>MAAQNPDYEWQITNSSSENDPLLPKEVKLIEVLGRDKQPVQQTKGSSWFSSSFLVVNAALGAGLLNFPAAYDQAGGVVVAVSIQSIFLVFIVAAIMILAYCSDLKQASTYQDVVLSVCGKKAQTGAAICLLLYCFGTCITFLIIIGDQWEEFFLFVSKETYCHDTPVYMDRSFIIAVTSLLFILPLCFPKRIDFLKYASFVGVAGILYVMVMVAVKYFIQDPSDKPTYVKTKPDSWMDVFLVVPDICFAYQCHVSIIPIYSCMEKRNLKEFSKTVSLAMVLCVLCYTVTATLGYLQFGHGIASDILISFDPDVTVIIAVVLIAVKTYTTYPILLFCGRAAFDSVWNGALRLTPEVIEQRERKMRIVVTLIWFTITVALAIFIPNIGVVIQLLGAFAALFIFLFPGMCLMKSMLDKQAAGPEFQPNTNRIKFLIYFACAFITLGAFITGLTLCQAIQKDIHGTKADTSKYTCSN</sequence>
<comment type="caution">
    <text evidence="7">The sequence shown here is derived from an EMBL/GenBank/DDBJ whole genome shotgun (WGS) entry which is preliminary data.</text>
</comment>
<feature type="transmembrane region" description="Helical" evidence="5">
    <location>
        <begin position="166"/>
        <end position="188"/>
    </location>
</feature>
<feature type="transmembrane region" description="Helical" evidence="5">
    <location>
        <begin position="122"/>
        <end position="146"/>
    </location>
</feature>
<dbReference type="EMBL" id="JAZGQO010000006">
    <property type="protein sequence ID" value="KAK6186425.1"/>
    <property type="molecule type" value="Genomic_DNA"/>
</dbReference>
<evidence type="ECO:0000256" key="4">
    <source>
        <dbReference type="ARBA" id="ARBA00023136"/>
    </source>
</evidence>
<evidence type="ECO:0000259" key="6">
    <source>
        <dbReference type="Pfam" id="PF01490"/>
    </source>
</evidence>
<evidence type="ECO:0000313" key="7">
    <source>
        <dbReference type="EMBL" id="KAK6186425.1"/>
    </source>
</evidence>
<dbReference type="AlphaFoldDB" id="A0AAN8K1X1"/>
<dbReference type="Pfam" id="PF01490">
    <property type="entry name" value="Aa_trans"/>
    <property type="match status" value="1"/>
</dbReference>
<gene>
    <name evidence="7" type="ORF">SNE40_008463</name>
</gene>
<evidence type="ECO:0000256" key="5">
    <source>
        <dbReference type="SAM" id="Phobius"/>
    </source>
</evidence>
<feature type="transmembrane region" description="Helical" evidence="5">
    <location>
        <begin position="431"/>
        <end position="451"/>
    </location>
</feature>
<keyword evidence="2 5" id="KW-0812">Transmembrane</keyword>
<reference evidence="7 8" key="1">
    <citation type="submission" date="2024-01" db="EMBL/GenBank/DDBJ databases">
        <title>The genome of the rayed Mediterranean limpet Patella caerulea (Linnaeus, 1758).</title>
        <authorList>
            <person name="Anh-Thu Weber A."/>
            <person name="Halstead-Nussloch G."/>
        </authorList>
    </citation>
    <scope>NUCLEOTIDE SEQUENCE [LARGE SCALE GENOMIC DNA]</scope>
    <source>
        <strain evidence="7">AATW-2023a</strain>
        <tissue evidence="7">Whole specimen</tissue>
    </source>
</reference>
<feature type="transmembrane region" description="Helical" evidence="5">
    <location>
        <begin position="48"/>
        <end position="71"/>
    </location>
</feature>
<dbReference type="Proteomes" id="UP001347796">
    <property type="component" value="Unassembled WGS sequence"/>
</dbReference>
<dbReference type="PANTHER" id="PTHR22950">
    <property type="entry name" value="AMINO ACID TRANSPORTER"/>
    <property type="match status" value="1"/>
</dbReference>
<keyword evidence="3 5" id="KW-1133">Transmembrane helix</keyword>
<evidence type="ECO:0000256" key="2">
    <source>
        <dbReference type="ARBA" id="ARBA00022692"/>
    </source>
</evidence>
<comment type="subcellular location">
    <subcellularLocation>
        <location evidence="1">Membrane</location>
        <topology evidence="1">Multi-pass membrane protein</topology>
    </subcellularLocation>
</comment>
<dbReference type="Gene3D" id="1.20.1740.10">
    <property type="entry name" value="Amino acid/polyamine transporter I"/>
    <property type="match status" value="1"/>
</dbReference>
<evidence type="ECO:0000256" key="1">
    <source>
        <dbReference type="ARBA" id="ARBA00004141"/>
    </source>
</evidence>
<evidence type="ECO:0000256" key="3">
    <source>
        <dbReference type="ARBA" id="ARBA00022989"/>
    </source>
</evidence>
<feature type="transmembrane region" description="Helical" evidence="5">
    <location>
        <begin position="77"/>
        <end position="101"/>
    </location>
</feature>
<dbReference type="PANTHER" id="PTHR22950:SF652">
    <property type="entry name" value="TRANSMEMBRANE AMINO ACID TRANSPORTER FAMILY PROTEIN"/>
    <property type="match status" value="1"/>
</dbReference>
<keyword evidence="4 5" id="KW-0472">Membrane</keyword>
<accession>A0AAN8K1X1</accession>
<proteinExistence type="predicted"/>
<dbReference type="InterPro" id="IPR013057">
    <property type="entry name" value="AA_transpt_TM"/>
</dbReference>
<dbReference type="GO" id="GO:0016020">
    <property type="term" value="C:membrane"/>
    <property type="evidence" value="ECO:0007669"/>
    <property type="project" value="UniProtKB-SubCell"/>
</dbReference>
<feature type="transmembrane region" description="Helical" evidence="5">
    <location>
        <begin position="275"/>
        <end position="295"/>
    </location>
</feature>
<name>A0AAN8K1X1_PATCE</name>
<organism evidence="7 8">
    <name type="scientific">Patella caerulea</name>
    <name type="common">Rayed Mediterranean limpet</name>
    <dbReference type="NCBI Taxonomy" id="87958"/>
    <lineage>
        <taxon>Eukaryota</taxon>
        <taxon>Metazoa</taxon>
        <taxon>Spiralia</taxon>
        <taxon>Lophotrochozoa</taxon>
        <taxon>Mollusca</taxon>
        <taxon>Gastropoda</taxon>
        <taxon>Patellogastropoda</taxon>
        <taxon>Patelloidea</taxon>
        <taxon>Patellidae</taxon>
        <taxon>Patella</taxon>
    </lineage>
</organism>
<feature type="domain" description="Amino acid transporter transmembrane" evidence="6">
    <location>
        <begin position="45"/>
        <end position="446"/>
    </location>
</feature>
<feature type="transmembrane region" description="Helical" evidence="5">
    <location>
        <begin position="362"/>
        <end position="382"/>
    </location>
</feature>
<feature type="transmembrane region" description="Helical" evidence="5">
    <location>
        <begin position="388"/>
        <end position="410"/>
    </location>
</feature>
<evidence type="ECO:0000313" key="8">
    <source>
        <dbReference type="Proteomes" id="UP001347796"/>
    </source>
</evidence>
<feature type="transmembrane region" description="Helical" evidence="5">
    <location>
        <begin position="239"/>
        <end position="263"/>
    </location>
</feature>
<protein>
    <recommendedName>
        <fullName evidence="6">Amino acid transporter transmembrane domain-containing protein</fullName>
    </recommendedName>
</protein>